<sequence length="88" mass="9852">MNKVEKVTAVETGKLEGHVKLELTVSLESKSLLDIFLQADSVHNALPNDEIQVLVKRNGKVKPLYIHDVTANVERVYDNDSDECIYNG</sequence>
<protein>
    <submittedName>
        <fullName evidence="1">Uncharacterized protein</fullName>
    </submittedName>
</protein>
<gene>
    <name evidence="1" type="ORF">KS419_21920</name>
</gene>
<dbReference type="EMBL" id="JAHQCS010000178">
    <property type="protein sequence ID" value="MBU9714401.1"/>
    <property type="molecule type" value="Genomic_DNA"/>
</dbReference>
<keyword evidence="2" id="KW-1185">Reference proteome</keyword>
<reference evidence="1 2" key="1">
    <citation type="submission" date="2021-06" db="EMBL/GenBank/DDBJ databases">
        <title>Bacillus sp. RD4P76, an endophyte from a halophyte.</title>
        <authorList>
            <person name="Sun J.-Q."/>
        </authorList>
    </citation>
    <scope>NUCLEOTIDE SEQUENCE [LARGE SCALE GENOMIC DNA]</scope>
    <source>
        <strain evidence="1 2">CGMCC 1.15917</strain>
    </source>
</reference>
<dbReference type="RefSeq" id="WP_217068949.1">
    <property type="nucleotide sequence ID" value="NZ_JAHQCS010000178.1"/>
</dbReference>
<accession>A0ABS6JLD6</accession>
<evidence type="ECO:0000313" key="1">
    <source>
        <dbReference type="EMBL" id="MBU9714401.1"/>
    </source>
</evidence>
<dbReference type="Proteomes" id="UP000784880">
    <property type="component" value="Unassembled WGS sequence"/>
</dbReference>
<evidence type="ECO:0000313" key="2">
    <source>
        <dbReference type="Proteomes" id="UP000784880"/>
    </source>
</evidence>
<name>A0ABS6JLD6_9BACI</name>
<proteinExistence type="predicted"/>
<organism evidence="1 2">
    <name type="scientific">Evansella tamaricis</name>
    <dbReference type="NCBI Taxonomy" id="2069301"/>
    <lineage>
        <taxon>Bacteria</taxon>
        <taxon>Bacillati</taxon>
        <taxon>Bacillota</taxon>
        <taxon>Bacilli</taxon>
        <taxon>Bacillales</taxon>
        <taxon>Bacillaceae</taxon>
        <taxon>Evansella</taxon>
    </lineage>
</organism>
<comment type="caution">
    <text evidence="1">The sequence shown here is derived from an EMBL/GenBank/DDBJ whole genome shotgun (WGS) entry which is preliminary data.</text>
</comment>